<gene>
    <name evidence="1" type="ORF">S01H1_86175</name>
</gene>
<sequence>TLKNAATQHEMIAVSTGGGMIEVIEIDGIRVSMIGDYYET</sequence>
<proteinExistence type="predicted"/>
<comment type="caution">
    <text evidence="1">The sequence shown here is derived from an EMBL/GenBank/DDBJ whole genome shotgun (WGS) entry which is preliminary data.</text>
</comment>
<organism evidence="1">
    <name type="scientific">marine sediment metagenome</name>
    <dbReference type="NCBI Taxonomy" id="412755"/>
    <lineage>
        <taxon>unclassified sequences</taxon>
        <taxon>metagenomes</taxon>
        <taxon>ecological metagenomes</taxon>
    </lineage>
</organism>
<feature type="non-terminal residue" evidence="1">
    <location>
        <position position="40"/>
    </location>
</feature>
<name>X0XSD0_9ZZZZ</name>
<dbReference type="AlphaFoldDB" id="X0XSD0"/>
<dbReference type="EMBL" id="BARS01059549">
    <property type="protein sequence ID" value="GAG46160.1"/>
    <property type="molecule type" value="Genomic_DNA"/>
</dbReference>
<evidence type="ECO:0000313" key="1">
    <source>
        <dbReference type="EMBL" id="GAG46160.1"/>
    </source>
</evidence>
<feature type="non-terminal residue" evidence="1">
    <location>
        <position position="1"/>
    </location>
</feature>
<accession>X0XSD0</accession>
<protein>
    <submittedName>
        <fullName evidence="1">Uncharacterized protein</fullName>
    </submittedName>
</protein>
<reference evidence="1" key="1">
    <citation type="journal article" date="2014" name="Front. Microbiol.">
        <title>High frequency of phylogenetically diverse reductive dehalogenase-homologous genes in deep subseafloor sedimentary metagenomes.</title>
        <authorList>
            <person name="Kawai M."/>
            <person name="Futagami T."/>
            <person name="Toyoda A."/>
            <person name="Takaki Y."/>
            <person name="Nishi S."/>
            <person name="Hori S."/>
            <person name="Arai W."/>
            <person name="Tsubouchi T."/>
            <person name="Morono Y."/>
            <person name="Uchiyama I."/>
            <person name="Ito T."/>
            <person name="Fujiyama A."/>
            <person name="Inagaki F."/>
            <person name="Takami H."/>
        </authorList>
    </citation>
    <scope>NUCLEOTIDE SEQUENCE</scope>
    <source>
        <strain evidence="1">Expedition CK06-06</strain>
    </source>
</reference>